<accession>A0ABU1AK07</accession>
<comment type="caution">
    <text evidence="1">The sequence shown here is derived from an EMBL/GenBank/DDBJ whole genome shotgun (WGS) entry which is preliminary data.</text>
</comment>
<protein>
    <submittedName>
        <fullName evidence="1">Uncharacterized protein</fullName>
    </submittedName>
</protein>
<proteinExistence type="predicted"/>
<gene>
    <name evidence="1" type="ORF">QEH59_07025</name>
</gene>
<keyword evidence="2" id="KW-1185">Reference proteome</keyword>
<sequence>MESIETKLCIDSANSDRKGRLIRSGDEWAQILAEASEMPRMQTKTLSPTQQTMHAPDPSEVAKYLVGHFRPKRRLAN</sequence>
<organism evidence="1 2">
    <name type="scientific">Thalassobacterium sedimentorum</name>
    <dbReference type="NCBI Taxonomy" id="3041258"/>
    <lineage>
        <taxon>Bacteria</taxon>
        <taxon>Pseudomonadati</taxon>
        <taxon>Verrucomicrobiota</taxon>
        <taxon>Opitutia</taxon>
        <taxon>Puniceicoccales</taxon>
        <taxon>Coraliomargaritaceae</taxon>
        <taxon>Thalassobacterium</taxon>
    </lineage>
</organism>
<evidence type="ECO:0000313" key="2">
    <source>
        <dbReference type="Proteomes" id="UP001243717"/>
    </source>
</evidence>
<reference evidence="1 2" key="1">
    <citation type="submission" date="2023-04" db="EMBL/GenBank/DDBJ databases">
        <title>A novel bacteria isolated from coastal sediment.</title>
        <authorList>
            <person name="Liu X.-J."/>
            <person name="Du Z.-J."/>
        </authorList>
    </citation>
    <scope>NUCLEOTIDE SEQUENCE [LARGE SCALE GENOMIC DNA]</scope>
    <source>
        <strain evidence="1 2">SDUM461004</strain>
    </source>
</reference>
<dbReference type="EMBL" id="JARXIC010000009">
    <property type="protein sequence ID" value="MDQ8194170.1"/>
    <property type="molecule type" value="Genomic_DNA"/>
</dbReference>
<dbReference type="Proteomes" id="UP001243717">
    <property type="component" value="Unassembled WGS sequence"/>
</dbReference>
<evidence type="ECO:0000313" key="1">
    <source>
        <dbReference type="EMBL" id="MDQ8194170.1"/>
    </source>
</evidence>
<dbReference type="RefSeq" id="WP_308984653.1">
    <property type="nucleotide sequence ID" value="NZ_JARXIC010000009.1"/>
</dbReference>
<name>A0ABU1AK07_9BACT</name>